<evidence type="ECO:0000256" key="2">
    <source>
        <dbReference type="ARBA" id="ARBA00022737"/>
    </source>
</evidence>
<organism evidence="3 4">
    <name type="scientific">Neogobius melanostomus</name>
    <name type="common">round goby</name>
    <dbReference type="NCBI Taxonomy" id="47308"/>
    <lineage>
        <taxon>Eukaryota</taxon>
        <taxon>Metazoa</taxon>
        <taxon>Chordata</taxon>
        <taxon>Craniata</taxon>
        <taxon>Vertebrata</taxon>
        <taxon>Euteleostomi</taxon>
        <taxon>Actinopterygii</taxon>
        <taxon>Neopterygii</taxon>
        <taxon>Teleostei</taxon>
        <taxon>Neoteleostei</taxon>
        <taxon>Acanthomorphata</taxon>
        <taxon>Gobiaria</taxon>
        <taxon>Gobiiformes</taxon>
        <taxon>Gobioidei</taxon>
        <taxon>Gobiidae</taxon>
        <taxon>Benthophilinae</taxon>
        <taxon>Neogobiini</taxon>
        <taxon>Neogobius</taxon>
    </lineage>
</organism>
<dbReference type="PANTHER" id="PTHR24106">
    <property type="entry name" value="NACHT, LRR AND CARD DOMAINS-CONTAINING"/>
    <property type="match status" value="1"/>
</dbReference>
<proteinExistence type="predicted"/>
<keyword evidence="1" id="KW-0433">Leucine-rich repeat</keyword>
<dbReference type="Proteomes" id="UP000694523">
    <property type="component" value="Unplaced"/>
</dbReference>
<dbReference type="Pfam" id="PF00560">
    <property type="entry name" value="LRR_1"/>
    <property type="match status" value="1"/>
</dbReference>
<dbReference type="Pfam" id="PF13516">
    <property type="entry name" value="LRR_6"/>
    <property type="match status" value="4"/>
</dbReference>
<evidence type="ECO:0000313" key="3">
    <source>
        <dbReference type="Ensembl" id="ENSNMLP00000034905.1"/>
    </source>
</evidence>
<sequence>MSVFVFVLSVLTLDFNHFIYSLFRLWGCGLSEISCSSLASALKSNPSHLTELNLNNNYSLSDSGVSHLCDFLQRTDCRLQTLRLSNCGLSEISCSSLASALKSNPSHLTELDLGGNSLSDSGVSHLCDFLQRTDCRLQTLRLRWCDLSEISCSSLASALKSNPSHLTELKLSFNKDLSDSGVSHLCDFLQRTDCRLQTLRLRDCGLSEISCSSLASALKSNPSHLTELNLGGNRLSESDVKELLVLKQSPHCRLEKLNWT</sequence>
<dbReference type="SMART" id="SM00368">
    <property type="entry name" value="LRR_RI"/>
    <property type="match status" value="8"/>
</dbReference>
<accession>A0A8C6UGG7</accession>
<reference evidence="3" key="1">
    <citation type="submission" date="2025-08" db="UniProtKB">
        <authorList>
            <consortium name="Ensembl"/>
        </authorList>
    </citation>
    <scope>IDENTIFICATION</scope>
</reference>
<protein>
    <submittedName>
        <fullName evidence="3">Uncharacterized protein</fullName>
    </submittedName>
</protein>
<dbReference type="InterPro" id="IPR051261">
    <property type="entry name" value="NLR"/>
</dbReference>
<evidence type="ECO:0000256" key="1">
    <source>
        <dbReference type="ARBA" id="ARBA00022614"/>
    </source>
</evidence>
<dbReference type="InterPro" id="IPR001611">
    <property type="entry name" value="Leu-rich_rpt"/>
</dbReference>
<keyword evidence="2" id="KW-0677">Repeat</keyword>
<keyword evidence="4" id="KW-1185">Reference proteome</keyword>
<dbReference type="InterPro" id="IPR032675">
    <property type="entry name" value="LRR_dom_sf"/>
</dbReference>
<dbReference type="Gene3D" id="3.80.10.10">
    <property type="entry name" value="Ribonuclease Inhibitor"/>
    <property type="match status" value="2"/>
</dbReference>
<dbReference type="SUPFAM" id="SSF52047">
    <property type="entry name" value="RNI-like"/>
    <property type="match status" value="1"/>
</dbReference>
<dbReference type="Ensembl" id="ENSNMLT00000038873.1">
    <property type="protein sequence ID" value="ENSNMLP00000034905.1"/>
    <property type="gene ID" value="ENSNMLG00000021689.1"/>
</dbReference>
<name>A0A8C6UGG7_9GOBI</name>
<dbReference type="AlphaFoldDB" id="A0A8C6UGG7"/>
<evidence type="ECO:0000313" key="4">
    <source>
        <dbReference type="Proteomes" id="UP000694523"/>
    </source>
</evidence>
<reference evidence="3" key="2">
    <citation type="submission" date="2025-09" db="UniProtKB">
        <authorList>
            <consortium name="Ensembl"/>
        </authorList>
    </citation>
    <scope>IDENTIFICATION</scope>
</reference>